<sequence>MSEIGFGFSATEPKSGFVVGTSRRFWSVESAEPDSSLLRRISDLGGVTTPWPLSYSSVTVFFDSAVSAVSFNGRRFNCRRHLDRERERKKTNFDVLKEEIRESFVLCCEREMKRHKISQTAVLTKGRLSGSIRNYC</sequence>
<dbReference type="Proteomes" id="UP000030689">
    <property type="component" value="Unassembled WGS sequence"/>
</dbReference>
<name>V4L2R2_EUTSA</name>
<dbReference type="EMBL" id="KI517683">
    <property type="protein sequence ID" value="ESQ34018.1"/>
    <property type="molecule type" value="Genomic_DNA"/>
</dbReference>
<dbReference type="Gramene" id="ESQ34018">
    <property type="protein sequence ID" value="ESQ34018"/>
    <property type="gene ID" value="EUTSA_v10009072mg"/>
</dbReference>
<dbReference type="AlphaFoldDB" id="V4L2R2"/>
<accession>V4L2R2</accession>
<protein>
    <submittedName>
        <fullName evidence="1">Uncharacterized protein</fullName>
    </submittedName>
</protein>
<keyword evidence="2" id="KW-1185">Reference proteome</keyword>
<dbReference type="KEGG" id="eus:EUTSA_v10009072mg"/>
<organism evidence="1 2">
    <name type="scientific">Eutrema salsugineum</name>
    <name type="common">Saltwater cress</name>
    <name type="synonym">Sisymbrium salsugineum</name>
    <dbReference type="NCBI Taxonomy" id="72664"/>
    <lineage>
        <taxon>Eukaryota</taxon>
        <taxon>Viridiplantae</taxon>
        <taxon>Streptophyta</taxon>
        <taxon>Embryophyta</taxon>
        <taxon>Tracheophyta</taxon>
        <taxon>Spermatophyta</taxon>
        <taxon>Magnoliopsida</taxon>
        <taxon>eudicotyledons</taxon>
        <taxon>Gunneridae</taxon>
        <taxon>Pentapetalae</taxon>
        <taxon>rosids</taxon>
        <taxon>malvids</taxon>
        <taxon>Brassicales</taxon>
        <taxon>Brassicaceae</taxon>
        <taxon>Eutremeae</taxon>
        <taxon>Eutrema</taxon>
    </lineage>
</organism>
<proteinExistence type="predicted"/>
<gene>
    <name evidence="1" type="ORF">EUTSA_v10009072mg</name>
</gene>
<reference evidence="1 2" key="1">
    <citation type="journal article" date="2013" name="Front. Plant Sci.">
        <title>The Reference Genome of the Halophytic Plant Eutrema salsugineum.</title>
        <authorList>
            <person name="Yang R."/>
            <person name="Jarvis D.E."/>
            <person name="Chen H."/>
            <person name="Beilstein M.A."/>
            <person name="Grimwood J."/>
            <person name="Jenkins J."/>
            <person name="Shu S."/>
            <person name="Prochnik S."/>
            <person name="Xin M."/>
            <person name="Ma C."/>
            <person name="Schmutz J."/>
            <person name="Wing R.A."/>
            <person name="Mitchell-Olds T."/>
            <person name="Schumaker K.S."/>
            <person name="Wang X."/>
        </authorList>
    </citation>
    <scope>NUCLEOTIDE SEQUENCE [LARGE SCALE GENOMIC DNA]</scope>
</reference>
<evidence type="ECO:0000313" key="2">
    <source>
        <dbReference type="Proteomes" id="UP000030689"/>
    </source>
</evidence>
<evidence type="ECO:0000313" key="1">
    <source>
        <dbReference type="EMBL" id="ESQ34018.1"/>
    </source>
</evidence>